<comment type="caution">
    <text evidence="1">The sequence shown here is derived from an EMBL/GenBank/DDBJ whole genome shotgun (WGS) entry which is preliminary data.</text>
</comment>
<organism evidence="1 2">
    <name type="scientific">Geodia barretti</name>
    <name type="common">Barrett's horny sponge</name>
    <dbReference type="NCBI Taxonomy" id="519541"/>
    <lineage>
        <taxon>Eukaryota</taxon>
        <taxon>Metazoa</taxon>
        <taxon>Porifera</taxon>
        <taxon>Demospongiae</taxon>
        <taxon>Heteroscleromorpha</taxon>
        <taxon>Tetractinellida</taxon>
        <taxon>Astrophorina</taxon>
        <taxon>Geodiidae</taxon>
        <taxon>Geodia</taxon>
    </lineage>
</organism>
<evidence type="ECO:0000313" key="1">
    <source>
        <dbReference type="EMBL" id="CAI8014642.1"/>
    </source>
</evidence>
<proteinExistence type="predicted"/>
<reference evidence="1" key="1">
    <citation type="submission" date="2023-03" db="EMBL/GenBank/DDBJ databases">
        <authorList>
            <person name="Steffen K."/>
            <person name="Cardenas P."/>
        </authorList>
    </citation>
    <scope>NUCLEOTIDE SEQUENCE</scope>
</reference>
<dbReference type="Pfam" id="PF00106">
    <property type="entry name" value="adh_short"/>
    <property type="match status" value="1"/>
</dbReference>
<dbReference type="Gene3D" id="3.40.50.720">
    <property type="entry name" value="NAD(P)-binding Rossmann-like Domain"/>
    <property type="match status" value="1"/>
</dbReference>
<dbReference type="AlphaFoldDB" id="A0AA35RQX4"/>
<gene>
    <name evidence="1" type="ORF">GBAR_LOCUS9138</name>
</gene>
<protein>
    <submittedName>
        <fullName evidence="1">Uncharacterized protein</fullName>
    </submittedName>
</protein>
<dbReference type="SUPFAM" id="SSF51735">
    <property type="entry name" value="NAD(P)-binding Rossmann-fold domains"/>
    <property type="match status" value="1"/>
</dbReference>
<name>A0AA35RQX4_GEOBA</name>
<accession>A0AA35RQX4</accession>
<evidence type="ECO:0000313" key="2">
    <source>
        <dbReference type="Proteomes" id="UP001174909"/>
    </source>
</evidence>
<sequence length="82" mass="8235">MDRVVEEIAARGAAGHAVAADLATADGCRAAVEQGAAALGGVDVLVNCAGAAQGADVLGLPVETIEERWRSRATATCAWRSS</sequence>
<dbReference type="EMBL" id="CASHTH010001383">
    <property type="protein sequence ID" value="CAI8014642.1"/>
    <property type="molecule type" value="Genomic_DNA"/>
</dbReference>
<dbReference type="Proteomes" id="UP001174909">
    <property type="component" value="Unassembled WGS sequence"/>
</dbReference>
<keyword evidence="2" id="KW-1185">Reference proteome</keyword>
<dbReference type="InterPro" id="IPR036291">
    <property type="entry name" value="NAD(P)-bd_dom_sf"/>
</dbReference>
<dbReference type="InterPro" id="IPR002347">
    <property type="entry name" value="SDR_fam"/>
</dbReference>